<evidence type="ECO:0000313" key="1">
    <source>
        <dbReference type="EMBL" id="MBB5341769.1"/>
    </source>
</evidence>
<protein>
    <submittedName>
        <fullName evidence="1">Uncharacterized protein</fullName>
    </submittedName>
</protein>
<sequence length="244" mass="27143">MVSSKEWLCDSLEAGARKGKNNSRRLRCGMTKQKPGKRNSNCKSWGFRNTRLRRKLMRSFLALIGCCFAVAASVTGYAQSTHPAIKEQRANSVTHKLVGTWRLVSVETVRSNGEVIYPFYGRHPEGVLIYDRSGWMSVQIVSDPKPTLASSGSREGLLAATPPEKANLVDGYYAYCGTWTVDKSNSTVTHHITQSLYPAERGTEGVRNFSLDGSRLILVAKGIHEMGEVHERSLVWERVPSELP</sequence>
<dbReference type="EMBL" id="JACHEA010000002">
    <property type="protein sequence ID" value="MBB5341769.1"/>
    <property type="molecule type" value="Genomic_DNA"/>
</dbReference>
<reference evidence="1" key="1">
    <citation type="submission" date="2020-08" db="EMBL/GenBank/DDBJ databases">
        <title>Genomic Encyclopedia of Type Strains, Phase IV (KMG-V): Genome sequencing to study the core and pangenomes of soil and plant-associated prokaryotes.</title>
        <authorList>
            <person name="Whitman W."/>
        </authorList>
    </citation>
    <scope>NUCLEOTIDE SEQUENCE</scope>
    <source>
        <strain evidence="1">M8UP15</strain>
    </source>
</reference>
<proteinExistence type="predicted"/>
<organism evidence="1 2">
    <name type="scientific">Tunturiibacter gelidiferens</name>
    <dbReference type="NCBI Taxonomy" id="3069689"/>
    <lineage>
        <taxon>Bacteria</taxon>
        <taxon>Pseudomonadati</taxon>
        <taxon>Acidobacteriota</taxon>
        <taxon>Terriglobia</taxon>
        <taxon>Terriglobales</taxon>
        <taxon>Acidobacteriaceae</taxon>
        <taxon>Tunturiibacter</taxon>
    </lineage>
</organism>
<accession>A0ACC5P530</accession>
<dbReference type="Proteomes" id="UP000569005">
    <property type="component" value="Unassembled WGS sequence"/>
</dbReference>
<evidence type="ECO:0000313" key="2">
    <source>
        <dbReference type="Proteomes" id="UP000569005"/>
    </source>
</evidence>
<keyword evidence="2" id="KW-1185">Reference proteome</keyword>
<name>A0ACC5P530_9BACT</name>
<gene>
    <name evidence="1" type="ORF">HDF13_004150</name>
</gene>
<comment type="caution">
    <text evidence="1">The sequence shown here is derived from an EMBL/GenBank/DDBJ whole genome shotgun (WGS) entry which is preliminary data.</text>
</comment>